<sequence>MKQGKSAQIKKFKKQKSLQKFQEKTKLSPFDYNDFAGFLRARFFLTKQHSYQKETFEVASFFLDDLIATMVQQNFSDFTSDKPVIVKLNEVMQATLVQSADRDWRYFILLMPVLYDIQAFLAKEASVSDRFSVQTTSFDPNFWRMIIRTVLAVNYFRFQGQDVAKVMAAGNAIDDLQFKFLNQNEQDDDFDLKAIEEVYKGLAVTEPKLSGKVVEPKKEKLSAQAVADELAFGKRMVDTFQKTAIKDLVSEQEVQLLLAFHKGLAQKYQVTHREWTNDLLTTFAKEDLMDYWQPEWDSLDGLGGEIARYVKFLDQKKAIDTVRIAELEASGLDHYVDIRAVNKLLAQLKDDRLEALLEEPKREAEKK</sequence>
<organism evidence="1 2">
    <name type="scientific">Fructobacillus papyrifericola</name>
    <dbReference type="NCBI Taxonomy" id="2713172"/>
    <lineage>
        <taxon>Bacteria</taxon>
        <taxon>Bacillati</taxon>
        <taxon>Bacillota</taxon>
        <taxon>Bacilli</taxon>
        <taxon>Lactobacillales</taxon>
        <taxon>Lactobacillaceae</taxon>
        <taxon>Fructobacillus</taxon>
    </lineage>
</organism>
<dbReference type="RefSeq" id="WP_213792855.1">
    <property type="nucleotide sequence ID" value="NZ_JAAMFJ010000002.1"/>
</dbReference>
<keyword evidence="2" id="KW-1185">Reference proteome</keyword>
<name>A0ABS5QSW5_9LACO</name>
<reference evidence="1 2" key="1">
    <citation type="submission" date="2020-02" db="EMBL/GenBank/DDBJ databases">
        <title>Fructobacillus sp. isolated from paper mulberry of Taiwan.</title>
        <authorList>
            <person name="Lin S.-T."/>
        </authorList>
    </citation>
    <scope>NUCLEOTIDE SEQUENCE [LARGE SCALE GENOMIC DNA]</scope>
    <source>
        <strain evidence="1 2">M1-21</strain>
    </source>
</reference>
<gene>
    <name evidence="1" type="ORF">G6R28_03475</name>
</gene>
<evidence type="ECO:0000313" key="2">
    <source>
        <dbReference type="Proteomes" id="UP000735205"/>
    </source>
</evidence>
<protein>
    <submittedName>
        <fullName evidence="1">Metaphase chromosome protein 1</fullName>
    </submittedName>
</protein>
<dbReference type="Proteomes" id="UP000735205">
    <property type="component" value="Unassembled WGS sequence"/>
</dbReference>
<accession>A0ABS5QSW5</accession>
<dbReference type="EMBL" id="JAAMFJ010000002">
    <property type="protein sequence ID" value="MBS9336291.1"/>
    <property type="molecule type" value="Genomic_DNA"/>
</dbReference>
<proteinExistence type="predicted"/>
<evidence type="ECO:0000313" key="1">
    <source>
        <dbReference type="EMBL" id="MBS9336291.1"/>
    </source>
</evidence>
<comment type="caution">
    <text evidence="1">The sequence shown here is derived from an EMBL/GenBank/DDBJ whole genome shotgun (WGS) entry which is preliminary data.</text>
</comment>